<feature type="transmembrane region" description="Helical" evidence="2">
    <location>
        <begin position="113"/>
        <end position="132"/>
    </location>
</feature>
<keyword evidence="4" id="KW-1185">Reference proteome</keyword>
<keyword evidence="2" id="KW-0472">Membrane</keyword>
<evidence type="ECO:0000256" key="1">
    <source>
        <dbReference type="SAM" id="MobiDB-lite"/>
    </source>
</evidence>
<sequence>MSTSAETSESATNPTTIDASTRLKNILYSALLMVAVACFWTVGTQFARETYIPGQFEAPFLVTFITTGWLILFYPIYVAVKFVYKKRQTKPLQELRCHVRLYYTDGEQHIRQYIGFSALFCILWSLIQYTYIRALDPKLLSPTGVAALYSTYHSFVYLLSWIVLFDKFVAIRILAMIFAISGMVLSAYAGGFGSTSMWGVILSAAASATMSVFKVLYKKFLGSPDYGQISFFTSLIGVGNVLCIWPVLLTLCLTKTELITYEIIPWGYITGSSISVCVLHMLLHYVEPALYDVFIGLGFLLGIFMSAFVDYIWRGIHFSGMEVAAVILTSFGILLVSLPDQCPTDFSTVTTWCRRRKRCDVRGTAQPQNDTQGSRWRRTTKI</sequence>
<protein>
    <submittedName>
        <fullName evidence="3">Solute carrier family 35 member F3</fullName>
    </submittedName>
</protein>
<feature type="transmembrane region" description="Helical" evidence="2">
    <location>
        <begin position="144"/>
        <end position="164"/>
    </location>
</feature>
<comment type="caution">
    <text evidence="3">The sequence shown here is derived from an EMBL/GenBank/DDBJ whole genome shotgun (WGS) entry which is preliminary data.</text>
</comment>
<feature type="region of interest" description="Disordered" evidence="1">
    <location>
        <begin position="363"/>
        <end position="382"/>
    </location>
</feature>
<dbReference type="Proteomes" id="UP000242188">
    <property type="component" value="Unassembled WGS sequence"/>
</dbReference>
<accession>A0A210QLD1</accession>
<feature type="transmembrane region" description="Helical" evidence="2">
    <location>
        <begin position="229"/>
        <end position="251"/>
    </location>
</feature>
<dbReference type="InterPro" id="IPR026505">
    <property type="entry name" value="Solute_c_fam_35_mem_F3/F4"/>
</dbReference>
<dbReference type="AlphaFoldDB" id="A0A210QLD1"/>
<gene>
    <name evidence="3" type="ORF">KP79_PYT23735</name>
</gene>
<proteinExistence type="predicted"/>
<reference evidence="3 4" key="1">
    <citation type="journal article" date="2017" name="Nat. Ecol. Evol.">
        <title>Scallop genome provides insights into evolution of bilaterian karyotype and development.</title>
        <authorList>
            <person name="Wang S."/>
            <person name="Zhang J."/>
            <person name="Jiao W."/>
            <person name="Li J."/>
            <person name="Xun X."/>
            <person name="Sun Y."/>
            <person name="Guo X."/>
            <person name="Huan P."/>
            <person name="Dong B."/>
            <person name="Zhang L."/>
            <person name="Hu X."/>
            <person name="Sun X."/>
            <person name="Wang J."/>
            <person name="Zhao C."/>
            <person name="Wang Y."/>
            <person name="Wang D."/>
            <person name="Huang X."/>
            <person name="Wang R."/>
            <person name="Lv J."/>
            <person name="Li Y."/>
            <person name="Zhang Z."/>
            <person name="Liu B."/>
            <person name="Lu W."/>
            <person name="Hui Y."/>
            <person name="Liang J."/>
            <person name="Zhou Z."/>
            <person name="Hou R."/>
            <person name="Li X."/>
            <person name="Liu Y."/>
            <person name="Li H."/>
            <person name="Ning X."/>
            <person name="Lin Y."/>
            <person name="Zhao L."/>
            <person name="Xing Q."/>
            <person name="Dou J."/>
            <person name="Li Y."/>
            <person name="Mao J."/>
            <person name="Guo H."/>
            <person name="Dou H."/>
            <person name="Li T."/>
            <person name="Mu C."/>
            <person name="Jiang W."/>
            <person name="Fu Q."/>
            <person name="Fu X."/>
            <person name="Miao Y."/>
            <person name="Liu J."/>
            <person name="Yu Q."/>
            <person name="Li R."/>
            <person name="Liao H."/>
            <person name="Li X."/>
            <person name="Kong Y."/>
            <person name="Jiang Z."/>
            <person name="Chourrout D."/>
            <person name="Li R."/>
            <person name="Bao Z."/>
        </authorList>
    </citation>
    <scope>NUCLEOTIDE SEQUENCE [LARGE SCALE GENOMIC DNA]</scope>
    <source>
        <strain evidence="3 4">PY_sf001</strain>
    </source>
</reference>
<dbReference type="EMBL" id="NEDP02003085">
    <property type="protein sequence ID" value="OWF49558.1"/>
    <property type="molecule type" value="Genomic_DNA"/>
</dbReference>
<feature type="transmembrane region" description="Helical" evidence="2">
    <location>
        <begin position="315"/>
        <end position="338"/>
    </location>
</feature>
<feature type="compositionally biased region" description="Polar residues" evidence="1">
    <location>
        <begin position="365"/>
        <end position="374"/>
    </location>
</feature>
<name>A0A210QLD1_MIZYE</name>
<feature type="transmembrane region" description="Helical" evidence="2">
    <location>
        <begin position="290"/>
        <end position="309"/>
    </location>
</feature>
<feature type="transmembrane region" description="Helical" evidence="2">
    <location>
        <begin position="26"/>
        <end position="46"/>
    </location>
</feature>
<feature type="transmembrane region" description="Helical" evidence="2">
    <location>
        <begin position="197"/>
        <end position="217"/>
    </location>
</feature>
<dbReference type="PANTHER" id="PTHR19346:SF4">
    <property type="entry name" value="SUGAR PHOSPHATE TRANSPORTER DOMAIN-CONTAINING PROTEIN"/>
    <property type="match status" value="1"/>
</dbReference>
<feature type="transmembrane region" description="Helical" evidence="2">
    <location>
        <begin position="171"/>
        <end position="191"/>
    </location>
</feature>
<evidence type="ECO:0000256" key="2">
    <source>
        <dbReference type="SAM" id="Phobius"/>
    </source>
</evidence>
<feature type="transmembrane region" description="Helical" evidence="2">
    <location>
        <begin position="58"/>
        <end position="80"/>
    </location>
</feature>
<evidence type="ECO:0000313" key="3">
    <source>
        <dbReference type="EMBL" id="OWF49558.1"/>
    </source>
</evidence>
<keyword evidence="2" id="KW-0812">Transmembrane</keyword>
<evidence type="ECO:0000313" key="4">
    <source>
        <dbReference type="Proteomes" id="UP000242188"/>
    </source>
</evidence>
<dbReference type="PANTHER" id="PTHR19346">
    <property type="entry name" value="SUGAR PHOSPHATE TRANSPORTER DOMAIN-CONTAINING PROTEIN"/>
    <property type="match status" value="1"/>
</dbReference>
<keyword evidence="2" id="KW-1133">Transmembrane helix</keyword>
<dbReference type="OrthoDB" id="10062838at2759"/>
<organism evidence="3 4">
    <name type="scientific">Mizuhopecten yessoensis</name>
    <name type="common">Japanese scallop</name>
    <name type="synonym">Patinopecten yessoensis</name>
    <dbReference type="NCBI Taxonomy" id="6573"/>
    <lineage>
        <taxon>Eukaryota</taxon>
        <taxon>Metazoa</taxon>
        <taxon>Spiralia</taxon>
        <taxon>Lophotrochozoa</taxon>
        <taxon>Mollusca</taxon>
        <taxon>Bivalvia</taxon>
        <taxon>Autobranchia</taxon>
        <taxon>Pteriomorphia</taxon>
        <taxon>Pectinida</taxon>
        <taxon>Pectinoidea</taxon>
        <taxon>Pectinidae</taxon>
        <taxon>Mizuhopecten</taxon>
    </lineage>
</organism>
<feature type="transmembrane region" description="Helical" evidence="2">
    <location>
        <begin position="263"/>
        <end position="283"/>
    </location>
</feature>